<sequence length="373" mass="41750">MQNLWAQVTRTLLVIGTTIVSLIALYFIAALTYPFIIAWFIAFLINPIVNFLQIKWRLPRSLAVLIVLVVIFALLATLLTLLVVELISGTEYMAKTLPDHIQTFIRFMDQWVDETFLPLLSQLNYMFDNLEEGYQDTIIDNIKSVGANLASSIGALLQAVLKGIPGFIGWFPFAGTVFIFIVLATFFFSKDWYKLKTMTSGFIPARFRKKGMAVYKDLRKALFGFIRAQLTLISITGVIVFIGLLILKVRYALSLVFIISFIDLLPYLGTGLVFVPWIIYEFVTHDFRLGIGLTVLYVVVIVQRQLMEPKVVSTNIGVSPLATLISIFVGLKLIGFLGLIAGPIVLVLITALHKAKVFHEIWNFIKGNGASAS</sequence>
<dbReference type="RefSeq" id="WP_276642260.1">
    <property type="nucleotide sequence ID" value="NZ_JBAIZG010000033.1"/>
</dbReference>
<feature type="transmembrane region" description="Helical" evidence="6">
    <location>
        <begin position="253"/>
        <end position="280"/>
    </location>
</feature>
<dbReference type="Pfam" id="PF01594">
    <property type="entry name" value="AI-2E_transport"/>
    <property type="match status" value="1"/>
</dbReference>
<dbReference type="InterPro" id="IPR014227">
    <property type="entry name" value="YtvI-like"/>
</dbReference>
<comment type="similarity">
    <text evidence="2">Belongs to the autoinducer-2 exporter (AI-2E) (TC 2.A.86) family.</text>
</comment>
<comment type="subcellular location">
    <subcellularLocation>
        <location evidence="1">Membrane</location>
        <topology evidence="1">Multi-pass membrane protein</topology>
    </subcellularLocation>
</comment>
<feature type="transmembrane region" description="Helical" evidence="6">
    <location>
        <begin position="64"/>
        <end position="87"/>
    </location>
</feature>
<dbReference type="PANTHER" id="PTHR21716:SF68">
    <property type="entry name" value="TRANSPORT PROTEIN YTVI-RELATED"/>
    <property type="match status" value="1"/>
</dbReference>
<feature type="transmembrane region" description="Helical" evidence="6">
    <location>
        <begin position="287"/>
        <end position="307"/>
    </location>
</feature>
<organism evidence="7 8">
    <name type="scientific">Caldibacillus debilis</name>
    <dbReference type="NCBI Taxonomy" id="301148"/>
    <lineage>
        <taxon>Bacteria</taxon>
        <taxon>Bacillati</taxon>
        <taxon>Bacillota</taxon>
        <taxon>Bacilli</taxon>
        <taxon>Bacillales</taxon>
        <taxon>Bacillaceae</taxon>
        <taxon>Caldibacillus</taxon>
    </lineage>
</organism>
<dbReference type="Proteomes" id="UP000257014">
    <property type="component" value="Unassembled WGS sequence"/>
</dbReference>
<evidence type="ECO:0000256" key="3">
    <source>
        <dbReference type="ARBA" id="ARBA00022692"/>
    </source>
</evidence>
<protein>
    <submittedName>
        <fullName evidence="7">Sporulation integral membrane protein YtvI</fullName>
    </submittedName>
</protein>
<proteinExistence type="inferred from homology"/>
<dbReference type="AlphaFoldDB" id="A0A3E0K8D0"/>
<dbReference type="PANTHER" id="PTHR21716">
    <property type="entry name" value="TRANSMEMBRANE PROTEIN"/>
    <property type="match status" value="1"/>
</dbReference>
<dbReference type="InterPro" id="IPR002549">
    <property type="entry name" value="AI-2E-like"/>
</dbReference>
<keyword evidence="3 6" id="KW-0812">Transmembrane</keyword>
<feature type="transmembrane region" description="Helical" evidence="6">
    <location>
        <begin position="225"/>
        <end position="247"/>
    </location>
</feature>
<evidence type="ECO:0000256" key="5">
    <source>
        <dbReference type="ARBA" id="ARBA00023136"/>
    </source>
</evidence>
<reference evidence="7 8" key="1">
    <citation type="submission" date="2018-03" db="EMBL/GenBank/DDBJ databases">
        <authorList>
            <person name="Keele B.F."/>
        </authorList>
    </citation>
    <scope>NUCLEOTIDE SEQUENCE [LARGE SCALE GENOMIC DNA]</scope>
    <source>
        <strain evidence="7">ZCTH4_d</strain>
    </source>
</reference>
<evidence type="ECO:0000256" key="1">
    <source>
        <dbReference type="ARBA" id="ARBA00004141"/>
    </source>
</evidence>
<evidence type="ECO:0000313" key="8">
    <source>
        <dbReference type="Proteomes" id="UP000257014"/>
    </source>
</evidence>
<feature type="transmembrane region" description="Helical" evidence="6">
    <location>
        <begin position="12"/>
        <end position="29"/>
    </location>
</feature>
<keyword evidence="4 6" id="KW-1133">Transmembrane helix</keyword>
<dbReference type="GO" id="GO:0016020">
    <property type="term" value="C:membrane"/>
    <property type="evidence" value="ECO:0007669"/>
    <property type="project" value="UniProtKB-SubCell"/>
</dbReference>
<name>A0A3E0K8D0_9BACI</name>
<feature type="transmembrane region" description="Helical" evidence="6">
    <location>
        <begin position="35"/>
        <end position="52"/>
    </location>
</feature>
<evidence type="ECO:0000256" key="2">
    <source>
        <dbReference type="ARBA" id="ARBA00009773"/>
    </source>
</evidence>
<gene>
    <name evidence="7" type="primary">ytvI</name>
    <name evidence="7" type="ORF">C6P37_01090</name>
</gene>
<feature type="transmembrane region" description="Helical" evidence="6">
    <location>
        <begin position="327"/>
        <end position="352"/>
    </location>
</feature>
<dbReference type="EMBL" id="QEWE01000005">
    <property type="protein sequence ID" value="REJ31411.1"/>
    <property type="molecule type" value="Genomic_DNA"/>
</dbReference>
<evidence type="ECO:0000256" key="6">
    <source>
        <dbReference type="SAM" id="Phobius"/>
    </source>
</evidence>
<feature type="transmembrane region" description="Helical" evidence="6">
    <location>
        <begin position="167"/>
        <end position="188"/>
    </location>
</feature>
<dbReference type="GO" id="GO:0055085">
    <property type="term" value="P:transmembrane transport"/>
    <property type="evidence" value="ECO:0007669"/>
    <property type="project" value="TreeGrafter"/>
</dbReference>
<accession>A0A3E0K8D0</accession>
<comment type="caution">
    <text evidence="7">The sequence shown here is derived from an EMBL/GenBank/DDBJ whole genome shotgun (WGS) entry which is preliminary data.</text>
</comment>
<keyword evidence="5 6" id="KW-0472">Membrane</keyword>
<evidence type="ECO:0000313" key="7">
    <source>
        <dbReference type="EMBL" id="REJ31411.1"/>
    </source>
</evidence>
<evidence type="ECO:0000256" key="4">
    <source>
        <dbReference type="ARBA" id="ARBA00022989"/>
    </source>
</evidence>
<dbReference type="NCBIfam" id="TIGR02872">
    <property type="entry name" value="spore_ytvI"/>
    <property type="match status" value="1"/>
</dbReference>